<evidence type="ECO:0000256" key="12">
    <source>
        <dbReference type="ARBA" id="ARBA00036099"/>
    </source>
</evidence>
<dbReference type="Proteomes" id="UP001634394">
    <property type="component" value="Unassembled WGS sequence"/>
</dbReference>
<feature type="transmembrane region" description="Helical" evidence="14">
    <location>
        <begin position="264"/>
        <end position="289"/>
    </location>
</feature>
<feature type="transmembrane region" description="Helical" evidence="14">
    <location>
        <begin position="338"/>
        <end position="364"/>
    </location>
</feature>
<protein>
    <recommendedName>
        <fullName evidence="17">Sodium-dependent multivitamin transporter</fullName>
    </recommendedName>
</protein>
<feature type="transmembrane region" description="Helical" evidence="14">
    <location>
        <begin position="371"/>
        <end position="394"/>
    </location>
</feature>
<evidence type="ECO:0000313" key="15">
    <source>
        <dbReference type="EMBL" id="KAL3859660.1"/>
    </source>
</evidence>
<proteinExistence type="inferred from homology"/>
<keyword evidence="9 14" id="KW-0472">Membrane</keyword>
<dbReference type="InterPro" id="IPR018212">
    <property type="entry name" value="Na/solute_symporter_CS"/>
</dbReference>
<reference evidence="15 16" key="1">
    <citation type="submission" date="2024-11" db="EMBL/GenBank/DDBJ databases">
        <title>Chromosome-level genome assembly of the freshwater bivalve Anodonta woodiana.</title>
        <authorList>
            <person name="Chen X."/>
        </authorList>
    </citation>
    <scope>NUCLEOTIDE SEQUENCE [LARGE SCALE GENOMIC DNA]</scope>
    <source>
        <strain evidence="15">MN2024</strain>
        <tissue evidence="15">Gills</tissue>
    </source>
</reference>
<comment type="subcellular location">
    <subcellularLocation>
        <location evidence="1">Cell membrane</location>
        <topology evidence="1">Multi-pass membrane protein</topology>
    </subcellularLocation>
</comment>
<organism evidence="15 16">
    <name type="scientific">Sinanodonta woodiana</name>
    <name type="common">Chinese pond mussel</name>
    <name type="synonym">Anodonta woodiana</name>
    <dbReference type="NCBI Taxonomy" id="1069815"/>
    <lineage>
        <taxon>Eukaryota</taxon>
        <taxon>Metazoa</taxon>
        <taxon>Spiralia</taxon>
        <taxon>Lophotrochozoa</taxon>
        <taxon>Mollusca</taxon>
        <taxon>Bivalvia</taxon>
        <taxon>Autobranchia</taxon>
        <taxon>Heteroconchia</taxon>
        <taxon>Palaeoheterodonta</taxon>
        <taxon>Unionida</taxon>
        <taxon>Unionoidea</taxon>
        <taxon>Unionidae</taxon>
        <taxon>Unioninae</taxon>
        <taxon>Sinanodonta</taxon>
    </lineage>
</organism>
<dbReference type="EMBL" id="JBJQND010000012">
    <property type="protein sequence ID" value="KAL3859660.1"/>
    <property type="molecule type" value="Genomic_DNA"/>
</dbReference>
<dbReference type="InterPro" id="IPR001734">
    <property type="entry name" value="Na/solute_symporter"/>
</dbReference>
<dbReference type="Pfam" id="PF00474">
    <property type="entry name" value="SSF"/>
    <property type="match status" value="1"/>
</dbReference>
<evidence type="ECO:0000256" key="7">
    <source>
        <dbReference type="ARBA" id="ARBA00023053"/>
    </source>
</evidence>
<gene>
    <name evidence="15" type="ORF">ACJMK2_009873</name>
</gene>
<comment type="catalytic activity">
    <reaction evidence="12">
        <text>iodide(out) + 2 Na(+)(out) = iodide(in) + 2 Na(+)(in)</text>
        <dbReference type="Rhea" id="RHEA:71207"/>
        <dbReference type="ChEBI" id="CHEBI:16382"/>
        <dbReference type="ChEBI" id="CHEBI:29101"/>
    </reaction>
</comment>
<feature type="transmembrane region" description="Helical" evidence="14">
    <location>
        <begin position="53"/>
        <end position="75"/>
    </location>
</feature>
<evidence type="ECO:0000256" key="1">
    <source>
        <dbReference type="ARBA" id="ARBA00004651"/>
    </source>
</evidence>
<keyword evidence="3" id="KW-0813">Transport</keyword>
<name>A0ABD3VGP2_SINWO</name>
<feature type="transmembrane region" description="Helical" evidence="14">
    <location>
        <begin position="165"/>
        <end position="183"/>
    </location>
</feature>
<feature type="transmembrane region" description="Helical" evidence="14">
    <location>
        <begin position="81"/>
        <end position="102"/>
    </location>
</feature>
<dbReference type="InterPro" id="IPR051163">
    <property type="entry name" value="Sodium:Solute_Symporter_SSF"/>
</dbReference>
<dbReference type="PROSITE" id="PS50283">
    <property type="entry name" value="NA_SOLUT_SYMP_3"/>
    <property type="match status" value="1"/>
</dbReference>
<evidence type="ECO:0000256" key="8">
    <source>
        <dbReference type="ARBA" id="ARBA00023065"/>
    </source>
</evidence>
<keyword evidence="11" id="KW-0739">Sodium transport</keyword>
<evidence type="ECO:0000256" key="10">
    <source>
        <dbReference type="ARBA" id="ARBA00023180"/>
    </source>
</evidence>
<evidence type="ECO:0000313" key="16">
    <source>
        <dbReference type="Proteomes" id="UP001634394"/>
    </source>
</evidence>
<evidence type="ECO:0000256" key="11">
    <source>
        <dbReference type="ARBA" id="ARBA00023201"/>
    </source>
</evidence>
<dbReference type="PANTHER" id="PTHR42985:SF40">
    <property type="entry name" value="LD47995P-RELATED"/>
    <property type="match status" value="1"/>
</dbReference>
<keyword evidence="6 14" id="KW-1133">Transmembrane helix</keyword>
<evidence type="ECO:0000256" key="5">
    <source>
        <dbReference type="ARBA" id="ARBA00022692"/>
    </source>
</evidence>
<dbReference type="GO" id="GO:0006814">
    <property type="term" value="P:sodium ion transport"/>
    <property type="evidence" value="ECO:0007669"/>
    <property type="project" value="UniProtKB-KW"/>
</dbReference>
<evidence type="ECO:0008006" key="17">
    <source>
        <dbReference type="Google" id="ProtNLM"/>
    </source>
</evidence>
<evidence type="ECO:0000256" key="2">
    <source>
        <dbReference type="ARBA" id="ARBA00006434"/>
    </source>
</evidence>
<keyword evidence="8" id="KW-0406">Ion transport</keyword>
<evidence type="ECO:0000256" key="4">
    <source>
        <dbReference type="ARBA" id="ARBA00022475"/>
    </source>
</evidence>
<dbReference type="AlphaFoldDB" id="A0ABD3VGP2"/>
<feature type="transmembrane region" description="Helical" evidence="14">
    <location>
        <begin position="204"/>
        <end position="227"/>
    </location>
</feature>
<dbReference type="InterPro" id="IPR038377">
    <property type="entry name" value="Na/Glc_symporter_sf"/>
</dbReference>
<dbReference type="NCBIfam" id="TIGR00813">
    <property type="entry name" value="sss"/>
    <property type="match status" value="1"/>
</dbReference>
<evidence type="ECO:0000256" key="13">
    <source>
        <dbReference type="RuleBase" id="RU362091"/>
    </source>
</evidence>
<feature type="transmembrane region" description="Helical" evidence="14">
    <location>
        <begin position="310"/>
        <end position="332"/>
    </location>
</feature>
<evidence type="ECO:0000256" key="9">
    <source>
        <dbReference type="ARBA" id="ARBA00023136"/>
    </source>
</evidence>
<evidence type="ECO:0000256" key="3">
    <source>
        <dbReference type="ARBA" id="ARBA00022448"/>
    </source>
</evidence>
<accession>A0ABD3VGP2</accession>
<dbReference type="GO" id="GO:0098660">
    <property type="term" value="P:inorganic ion transmembrane transport"/>
    <property type="evidence" value="ECO:0007669"/>
    <property type="project" value="UniProtKB-ARBA"/>
</dbReference>
<comment type="similarity">
    <text evidence="2 13">Belongs to the sodium:solute symporter (SSF) (TC 2.A.21) family.</text>
</comment>
<evidence type="ECO:0000256" key="6">
    <source>
        <dbReference type="ARBA" id="ARBA00022989"/>
    </source>
</evidence>
<keyword evidence="16" id="KW-1185">Reference proteome</keyword>
<dbReference type="GO" id="GO:0015075">
    <property type="term" value="F:monoatomic ion transmembrane transporter activity"/>
    <property type="evidence" value="ECO:0007669"/>
    <property type="project" value="UniProtKB-ARBA"/>
</dbReference>
<dbReference type="PANTHER" id="PTHR42985">
    <property type="entry name" value="SODIUM-COUPLED MONOCARBOXYLATE TRANSPORTER"/>
    <property type="match status" value="1"/>
</dbReference>
<dbReference type="GO" id="GO:0005886">
    <property type="term" value="C:plasma membrane"/>
    <property type="evidence" value="ECO:0007669"/>
    <property type="project" value="UniProtKB-SubCell"/>
</dbReference>
<dbReference type="CDD" id="cd11492">
    <property type="entry name" value="SLC5sbd_NIS-SMVT"/>
    <property type="match status" value="1"/>
</dbReference>
<feature type="transmembrane region" description="Helical" evidence="14">
    <location>
        <begin position="451"/>
        <end position="475"/>
    </location>
</feature>
<evidence type="ECO:0000256" key="14">
    <source>
        <dbReference type="SAM" id="Phobius"/>
    </source>
</evidence>
<sequence length="530" mass="57933">MPSFRRNLSQLRHNVFSSARLLEILGHSGLPDPSSAGSMIGYLALRFSKSVQVLGSVIFILQMILYMAVVLYAPAIALNQVMGIDLLVSILAIGLICTFYTAIGGLKAVMWTDAFQMVIVFAGVLAVAVKGMQEVGGFDVVWETAKNGSKLHADNFDPNPLERHTFWTLVLGGFVTSLTIYASNQAMIQRYLSMESVKRAQITLYLQLPGALVFTSLLVFTGMVLYAKYHDNDPVQECLVSKRDQLIPWLVMDILGQYHGFPGLMVACIFSASLSTVSSGVNALALVCLTDLLKPLYTKITKKSLGEKKLTIISKVLAVIFGLITIGLAFLAQMFGKLILQVTLSIFGMVGGPLLGLIICAMFVPMVNHWGALVGVVTSICITSWIAIGSIVYASGLSPPNPCDGPHNSTELNSTTYSTVDTSTVSSTHLYTTSVGDKSYDPLSTIYRLSYMWYSTLAVLVTVIVGILVSCFTGGTRKAPVDHRLLSPFYLAFSNMARVVNLEEIEETAKKMDEFDLDKNTKRKLRFMTR</sequence>
<feature type="transmembrane region" description="Helical" evidence="14">
    <location>
        <begin position="114"/>
        <end position="132"/>
    </location>
</feature>
<keyword evidence="10" id="KW-0325">Glycoprotein</keyword>
<keyword evidence="4" id="KW-1003">Cell membrane</keyword>
<dbReference type="PROSITE" id="PS00456">
    <property type="entry name" value="NA_SOLUT_SYMP_1"/>
    <property type="match status" value="1"/>
</dbReference>
<dbReference type="Gene3D" id="1.20.1730.10">
    <property type="entry name" value="Sodium/glucose cotransporter"/>
    <property type="match status" value="1"/>
</dbReference>
<keyword evidence="7" id="KW-0915">Sodium</keyword>
<comment type="caution">
    <text evidence="15">The sequence shown here is derived from an EMBL/GenBank/DDBJ whole genome shotgun (WGS) entry which is preliminary data.</text>
</comment>
<keyword evidence="5 14" id="KW-0812">Transmembrane</keyword>